<dbReference type="Proteomes" id="UP000838756">
    <property type="component" value="Unassembled WGS sequence"/>
</dbReference>
<gene>
    <name evidence="1" type="primary">jg21567</name>
    <name evidence="1" type="ORF">PAEG_LOCUS16264</name>
</gene>
<keyword evidence="2" id="KW-1185">Reference proteome</keyword>
<accession>A0A8S4RQB1</accession>
<sequence length="73" mass="8232">MKGECSFQIFAVQISIKDIKRFNHVGCNREDPFGAWRFNSSKRPPLAEGNAAKERESDLKTFSAIDSLILEEG</sequence>
<organism evidence="1 2">
    <name type="scientific">Pararge aegeria aegeria</name>
    <dbReference type="NCBI Taxonomy" id="348720"/>
    <lineage>
        <taxon>Eukaryota</taxon>
        <taxon>Metazoa</taxon>
        <taxon>Ecdysozoa</taxon>
        <taxon>Arthropoda</taxon>
        <taxon>Hexapoda</taxon>
        <taxon>Insecta</taxon>
        <taxon>Pterygota</taxon>
        <taxon>Neoptera</taxon>
        <taxon>Endopterygota</taxon>
        <taxon>Lepidoptera</taxon>
        <taxon>Glossata</taxon>
        <taxon>Ditrysia</taxon>
        <taxon>Papilionoidea</taxon>
        <taxon>Nymphalidae</taxon>
        <taxon>Satyrinae</taxon>
        <taxon>Satyrini</taxon>
        <taxon>Parargina</taxon>
        <taxon>Pararge</taxon>
    </lineage>
</organism>
<evidence type="ECO:0000313" key="1">
    <source>
        <dbReference type="EMBL" id="CAH2239565.1"/>
    </source>
</evidence>
<dbReference type="AlphaFoldDB" id="A0A8S4RQB1"/>
<reference evidence="1" key="1">
    <citation type="submission" date="2022-03" db="EMBL/GenBank/DDBJ databases">
        <authorList>
            <person name="Lindestad O."/>
        </authorList>
    </citation>
    <scope>NUCLEOTIDE SEQUENCE</scope>
</reference>
<proteinExistence type="predicted"/>
<protein>
    <submittedName>
        <fullName evidence="1">Jg21567 protein</fullName>
    </submittedName>
</protein>
<dbReference type="EMBL" id="CAKXAJ010025439">
    <property type="protein sequence ID" value="CAH2239565.1"/>
    <property type="molecule type" value="Genomic_DNA"/>
</dbReference>
<name>A0A8S4RQB1_9NEOP</name>
<evidence type="ECO:0000313" key="2">
    <source>
        <dbReference type="Proteomes" id="UP000838756"/>
    </source>
</evidence>
<comment type="caution">
    <text evidence="1">The sequence shown here is derived from an EMBL/GenBank/DDBJ whole genome shotgun (WGS) entry which is preliminary data.</text>
</comment>